<dbReference type="Proteomes" id="UP000324897">
    <property type="component" value="Unassembled WGS sequence"/>
</dbReference>
<evidence type="ECO:0000313" key="2">
    <source>
        <dbReference type="Proteomes" id="UP000324897"/>
    </source>
</evidence>
<proteinExistence type="predicted"/>
<reference evidence="1 2" key="1">
    <citation type="journal article" date="2019" name="Sci. Rep.">
        <title>A high-quality genome of Eragrostis curvula grass provides insights into Poaceae evolution and supports new strategies to enhance forage quality.</title>
        <authorList>
            <person name="Carballo J."/>
            <person name="Santos B.A.C.M."/>
            <person name="Zappacosta D."/>
            <person name="Garbus I."/>
            <person name="Selva J.P."/>
            <person name="Gallo C.A."/>
            <person name="Diaz A."/>
            <person name="Albertini E."/>
            <person name="Caccamo M."/>
            <person name="Echenique V."/>
        </authorList>
    </citation>
    <scope>NUCLEOTIDE SEQUENCE [LARGE SCALE GENOMIC DNA]</scope>
    <source>
        <strain evidence="2">cv. Victoria</strain>
        <tissue evidence="1">Leaf</tissue>
    </source>
</reference>
<evidence type="ECO:0000313" key="1">
    <source>
        <dbReference type="EMBL" id="TVU14342.1"/>
    </source>
</evidence>
<keyword evidence="2" id="KW-1185">Reference proteome</keyword>
<comment type="caution">
    <text evidence="1">The sequence shown here is derived from an EMBL/GenBank/DDBJ whole genome shotgun (WGS) entry which is preliminary data.</text>
</comment>
<organism evidence="1 2">
    <name type="scientific">Eragrostis curvula</name>
    <name type="common">weeping love grass</name>
    <dbReference type="NCBI Taxonomy" id="38414"/>
    <lineage>
        <taxon>Eukaryota</taxon>
        <taxon>Viridiplantae</taxon>
        <taxon>Streptophyta</taxon>
        <taxon>Embryophyta</taxon>
        <taxon>Tracheophyta</taxon>
        <taxon>Spermatophyta</taxon>
        <taxon>Magnoliopsida</taxon>
        <taxon>Liliopsida</taxon>
        <taxon>Poales</taxon>
        <taxon>Poaceae</taxon>
        <taxon>PACMAD clade</taxon>
        <taxon>Chloridoideae</taxon>
        <taxon>Eragrostideae</taxon>
        <taxon>Eragrostidinae</taxon>
        <taxon>Eragrostis</taxon>
    </lineage>
</organism>
<gene>
    <name evidence="1" type="ORF">EJB05_37805</name>
</gene>
<name>A0A5J9TSL0_9POAL</name>
<dbReference type="AlphaFoldDB" id="A0A5J9TSL0"/>
<protein>
    <submittedName>
        <fullName evidence="1">Uncharacterized protein</fullName>
    </submittedName>
</protein>
<dbReference type="Gramene" id="TVU14342">
    <property type="protein sequence ID" value="TVU14342"/>
    <property type="gene ID" value="EJB05_37805"/>
</dbReference>
<sequence>MPLCLASRHSAAPPAVAPDQPGHGAALPAATTTRRTAVWIASSWPASWDPRKEPECHCAARHGRGDESGSIRCPESLVFPVSINFTSKASEEPHLPFYCRIYLIQGMGYVDPVCDQHMSKSSSTQKFKLGQLGY</sequence>
<feature type="non-terminal residue" evidence="1">
    <location>
        <position position="1"/>
    </location>
</feature>
<accession>A0A5J9TSL0</accession>
<dbReference type="EMBL" id="RWGY01000031">
    <property type="protein sequence ID" value="TVU14342.1"/>
    <property type="molecule type" value="Genomic_DNA"/>
</dbReference>